<reference evidence="8" key="1">
    <citation type="submission" date="2017-03" db="EMBL/GenBank/DDBJ databases">
        <authorList>
            <person name="Rodrigo-Torres L."/>
            <person name="Arahal R.D."/>
            <person name="Lucena T."/>
        </authorList>
    </citation>
    <scope>NUCLEOTIDE SEQUENCE [LARGE SCALE GENOMIC DNA]</scope>
    <source>
        <strain evidence="8">CECT 8370</strain>
    </source>
</reference>
<keyword evidence="2 4" id="KW-0479">Metal-binding</keyword>
<dbReference type="EMBL" id="FWFJ01000007">
    <property type="protein sequence ID" value="SLN29188.1"/>
    <property type="molecule type" value="Genomic_DNA"/>
</dbReference>
<dbReference type="GO" id="GO:0046872">
    <property type="term" value="F:metal ion binding"/>
    <property type="evidence" value="ECO:0007669"/>
    <property type="project" value="UniProtKB-KW"/>
</dbReference>
<evidence type="ECO:0000256" key="3">
    <source>
        <dbReference type="ARBA" id="ARBA00023004"/>
    </source>
</evidence>
<sequence>MQIRTWAGMMAVLCLPIGAMAQDARLGKKTYERYCAACHGADASGNGPMRSVLTVAPRDLGALARNNGGAFPLARVVRQIDGREPMVAHGDPMPVYGDFFEGRDVVLKVEEGVQIRTSRQVVDLVAYLQRLQRR</sequence>
<proteinExistence type="predicted"/>
<evidence type="ECO:0000256" key="4">
    <source>
        <dbReference type="PROSITE-ProRule" id="PRU00433"/>
    </source>
</evidence>
<keyword evidence="1 4" id="KW-0349">Heme</keyword>
<dbReference type="AlphaFoldDB" id="A0A1X6YS03"/>
<keyword evidence="3 4" id="KW-0408">Iron</keyword>
<keyword evidence="5" id="KW-0732">Signal</keyword>
<dbReference type="InterPro" id="IPR036909">
    <property type="entry name" value="Cyt_c-like_dom_sf"/>
</dbReference>
<name>A0A1X6YS03_9RHOB</name>
<evidence type="ECO:0000259" key="6">
    <source>
        <dbReference type="PROSITE" id="PS51007"/>
    </source>
</evidence>
<dbReference type="PROSITE" id="PS51007">
    <property type="entry name" value="CYTC"/>
    <property type="match status" value="1"/>
</dbReference>
<keyword evidence="8" id="KW-1185">Reference proteome</keyword>
<evidence type="ECO:0000256" key="1">
    <source>
        <dbReference type="ARBA" id="ARBA00022617"/>
    </source>
</evidence>
<feature type="chain" id="PRO_5012801316" evidence="5">
    <location>
        <begin position="22"/>
        <end position="134"/>
    </location>
</feature>
<gene>
    <name evidence="7" type="ORF">ROG8370_01138</name>
</gene>
<dbReference type="Proteomes" id="UP000194012">
    <property type="component" value="Unassembled WGS sequence"/>
</dbReference>
<dbReference type="InterPro" id="IPR009056">
    <property type="entry name" value="Cyt_c-like_dom"/>
</dbReference>
<dbReference type="GO" id="GO:0020037">
    <property type="term" value="F:heme binding"/>
    <property type="evidence" value="ECO:0007669"/>
    <property type="project" value="InterPro"/>
</dbReference>
<dbReference type="SUPFAM" id="SSF46626">
    <property type="entry name" value="Cytochrome c"/>
    <property type="match status" value="1"/>
</dbReference>
<dbReference type="Gene3D" id="1.10.760.10">
    <property type="entry name" value="Cytochrome c-like domain"/>
    <property type="match status" value="1"/>
</dbReference>
<organism evidence="7 8">
    <name type="scientific">Roseovarius gaetbuli</name>
    <dbReference type="NCBI Taxonomy" id="1356575"/>
    <lineage>
        <taxon>Bacteria</taxon>
        <taxon>Pseudomonadati</taxon>
        <taxon>Pseudomonadota</taxon>
        <taxon>Alphaproteobacteria</taxon>
        <taxon>Rhodobacterales</taxon>
        <taxon>Roseobacteraceae</taxon>
        <taxon>Roseovarius</taxon>
    </lineage>
</organism>
<evidence type="ECO:0000256" key="2">
    <source>
        <dbReference type="ARBA" id="ARBA00022723"/>
    </source>
</evidence>
<evidence type="ECO:0000256" key="5">
    <source>
        <dbReference type="SAM" id="SignalP"/>
    </source>
</evidence>
<evidence type="ECO:0000313" key="7">
    <source>
        <dbReference type="EMBL" id="SLN29188.1"/>
    </source>
</evidence>
<feature type="signal peptide" evidence="5">
    <location>
        <begin position="1"/>
        <end position="21"/>
    </location>
</feature>
<evidence type="ECO:0000313" key="8">
    <source>
        <dbReference type="Proteomes" id="UP000194012"/>
    </source>
</evidence>
<dbReference type="GO" id="GO:0009055">
    <property type="term" value="F:electron transfer activity"/>
    <property type="evidence" value="ECO:0007669"/>
    <property type="project" value="InterPro"/>
</dbReference>
<dbReference type="Pfam" id="PF13442">
    <property type="entry name" value="Cytochrome_CBB3"/>
    <property type="match status" value="1"/>
</dbReference>
<feature type="domain" description="Cytochrome c" evidence="6">
    <location>
        <begin position="22"/>
        <end position="132"/>
    </location>
</feature>
<dbReference type="OrthoDB" id="335174at2"/>
<dbReference type="RefSeq" id="WP_085826118.1">
    <property type="nucleotide sequence ID" value="NZ_FWFJ01000007.1"/>
</dbReference>
<protein>
    <submittedName>
        <fullName evidence="7">Cytochrome c</fullName>
    </submittedName>
</protein>
<accession>A0A1X6YS03</accession>